<dbReference type="Gene3D" id="2.80.10.50">
    <property type="match status" value="2"/>
</dbReference>
<dbReference type="InterPro" id="IPR040249">
    <property type="entry name" value="Ricin_B-like_lectin_EULS3-like"/>
</dbReference>
<dbReference type="InterPro" id="IPR035992">
    <property type="entry name" value="Ricin_B-like_lectins"/>
</dbReference>
<gene>
    <name evidence="1" type="ORF">RND81_14G228800</name>
</gene>
<name>A0AAW1GST8_SAPOF</name>
<evidence type="ECO:0000313" key="2">
    <source>
        <dbReference type="Proteomes" id="UP001443914"/>
    </source>
</evidence>
<proteinExistence type="predicted"/>
<dbReference type="Proteomes" id="UP001443914">
    <property type="component" value="Unassembled WGS sequence"/>
</dbReference>
<reference evidence="1" key="1">
    <citation type="submission" date="2024-03" db="EMBL/GenBank/DDBJ databases">
        <title>WGS assembly of Saponaria officinalis var. Norfolk2.</title>
        <authorList>
            <person name="Jenkins J."/>
            <person name="Shu S."/>
            <person name="Grimwood J."/>
            <person name="Barry K."/>
            <person name="Goodstein D."/>
            <person name="Schmutz J."/>
            <person name="Leebens-Mack J."/>
            <person name="Osbourn A."/>
        </authorList>
    </citation>
    <scope>NUCLEOTIDE SEQUENCE [LARGE SCALE GENOMIC DNA]</scope>
    <source>
        <strain evidence="1">JIC</strain>
    </source>
</reference>
<comment type="caution">
    <text evidence="1">The sequence shown here is derived from an EMBL/GenBank/DDBJ whole genome shotgun (WGS) entry which is preliminary data.</text>
</comment>
<evidence type="ECO:0000313" key="1">
    <source>
        <dbReference type="EMBL" id="KAK9667049.1"/>
    </source>
</evidence>
<dbReference type="AlphaFoldDB" id="A0AAW1GST8"/>
<protein>
    <submittedName>
        <fullName evidence="1">Uncharacterized protein</fullName>
    </submittedName>
</protein>
<sequence length="208" mass="23372">MKLRLVRNPSISDKSVLWTASEDQGDGYTFISTTNDDGVVMDASQGYIRDGTIVSINSNVGTETEYWKLSRYGSPYRRLFCRASGRDGFYCVGIQDGKLILTRPVDGDRTQLWCKDSYEIGFVLVHVDTSKLVRYKGVQEQLELVNKPSCLDQSLLWTPSKRDDGILIRTLNNDNVVMDVAKGGIVEGVPVIIGQQSYSMSQTWFFSM</sequence>
<dbReference type="PANTHER" id="PTHR31257:SF21">
    <property type="entry name" value="OS07G0683600 PROTEIN"/>
    <property type="match status" value="1"/>
</dbReference>
<dbReference type="PANTHER" id="PTHR31257">
    <property type="entry name" value="RICIN B-LIKE LECTIN EULS3"/>
    <property type="match status" value="1"/>
</dbReference>
<dbReference type="SUPFAM" id="SSF50370">
    <property type="entry name" value="Ricin B-like lectins"/>
    <property type="match status" value="1"/>
</dbReference>
<accession>A0AAW1GST8</accession>
<organism evidence="1 2">
    <name type="scientific">Saponaria officinalis</name>
    <name type="common">Common soapwort</name>
    <name type="synonym">Lychnis saponaria</name>
    <dbReference type="NCBI Taxonomy" id="3572"/>
    <lineage>
        <taxon>Eukaryota</taxon>
        <taxon>Viridiplantae</taxon>
        <taxon>Streptophyta</taxon>
        <taxon>Embryophyta</taxon>
        <taxon>Tracheophyta</taxon>
        <taxon>Spermatophyta</taxon>
        <taxon>Magnoliopsida</taxon>
        <taxon>eudicotyledons</taxon>
        <taxon>Gunneridae</taxon>
        <taxon>Pentapetalae</taxon>
        <taxon>Caryophyllales</taxon>
        <taxon>Caryophyllaceae</taxon>
        <taxon>Caryophylleae</taxon>
        <taxon>Saponaria</taxon>
    </lineage>
</organism>
<keyword evidence="2" id="KW-1185">Reference proteome</keyword>
<dbReference type="EMBL" id="JBDFQZ010000014">
    <property type="protein sequence ID" value="KAK9667049.1"/>
    <property type="molecule type" value="Genomic_DNA"/>
</dbReference>